<evidence type="ECO:0000259" key="4">
    <source>
        <dbReference type="PROSITE" id="PS51387"/>
    </source>
</evidence>
<dbReference type="EMBL" id="ML994710">
    <property type="protein sequence ID" value="KAF2176417.1"/>
    <property type="molecule type" value="Genomic_DNA"/>
</dbReference>
<dbReference type="PANTHER" id="PTHR13878:SF97">
    <property type="entry name" value="ISOAMYL ALCOHOL OXIDASE"/>
    <property type="match status" value="1"/>
</dbReference>
<feature type="domain" description="FAD-binding PCMH-type" evidence="4">
    <location>
        <begin position="131"/>
        <end position="312"/>
    </location>
</feature>
<keyword evidence="3" id="KW-0732">Signal</keyword>
<dbReference type="InterPro" id="IPR050432">
    <property type="entry name" value="FAD-linked_Oxidoreductases_BP"/>
</dbReference>
<dbReference type="InterPro" id="IPR016166">
    <property type="entry name" value="FAD-bd_PCMH"/>
</dbReference>
<comment type="similarity">
    <text evidence="1">Belongs to the oxygen-dependent FAD-linked oxidoreductase family.</text>
</comment>
<name>A0A6A6DAB9_9PEZI</name>
<dbReference type="InterPro" id="IPR016169">
    <property type="entry name" value="FAD-bd_PCMH_sub2"/>
</dbReference>
<dbReference type="PROSITE" id="PS51387">
    <property type="entry name" value="FAD_PCMH"/>
    <property type="match status" value="1"/>
</dbReference>
<evidence type="ECO:0000256" key="1">
    <source>
        <dbReference type="ARBA" id="ARBA00005466"/>
    </source>
</evidence>
<dbReference type="AlphaFoldDB" id="A0A6A6DAB9"/>
<dbReference type="GO" id="GO:0071949">
    <property type="term" value="F:FAD binding"/>
    <property type="evidence" value="ECO:0007669"/>
    <property type="project" value="InterPro"/>
</dbReference>
<keyword evidence="6" id="KW-1185">Reference proteome</keyword>
<gene>
    <name evidence="5" type="ORF">K469DRAFT_743019</name>
</gene>
<dbReference type="Gene3D" id="3.30.465.10">
    <property type="match status" value="2"/>
</dbReference>
<reference evidence="5" key="1">
    <citation type="journal article" date="2020" name="Stud. Mycol.">
        <title>101 Dothideomycetes genomes: a test case for predicting lifestyles and emergence of pathogens.</title>
        <authorList>
            <person name="Haridas S."/>
            <person name="Albert R."/>
            <person name="Binder M."/>
            <person name="Bloem J."/>
            <person name="Labutti K."/>
            <person name="Salamov A."/>
            <person name="Andreopoulos B."/>
            <person name="Baker S."/>
            <person name="Barry K."/>
            <person name="Bills G."/>
            <person name="Bluhm B."/>
            <person name="Cannon C."/>
            <person name="Castanera R."/>
            <person name="Culley D."/>
            <person name="Daum C."/>
            <person name="Ezra D."/>
            <person name="Gonzalez J."/>
            <person name="Henrissat B."/>
            <person name="Kuo A."/>
            <person name="Liang C."/>
            <person name="Lipzen A."/>
            <person name="Lutzoni F."/>
            <person name="Magnuson J."/>
            <person name="Mondo S."/>
            <person name="Nolan M."/>
            <person name="Ohm R."/>
            <person name="Pangilinan J."/>
            <person name="Park H.-J."/>
            <person name="Ramirez L."/>
            <person name="Alfaro M."/>
            <person name="Sun H."/>
            <person name="Tritt A."/>
            <person name="Yoshinaga Y."/>
            <person name="Zwiers L.-H."/>
            <person name="Turgeon B."/>
            <person name="Goodwin S."/>
            <person name="Spatafora J."/>
            <person name="Crous P."/>
            <person name="Grigoriev I."/>
        </authorList>
    </citation>
    <scope>NUCLEOTIDE SEQUENCE</scope>
    <source>
        <strain evidence="5">CBS 207.26</strain>
    </source>
</reference>
<keyword evidence="2" id="KW-0560">Oxidoreductase</keyword>
<dbReference type="SUPFAM" id="SSF56176">
    <property type="entry name" value="FAD-binding/transporter-associated domain-like"/>
    <property type="match status" value="1"/>
</dbReference>
<protein>
    <submittedName>
        <fullName evidence="5">FAD binding domain-containing protein</fullName>
    </submittedName>
</protein>
<dbReference type="OrthoDB" id="9983560at2759"/>
<dbReference type="GO" id="GO:0016491">
    <property type="term" value="F:oxidoreductase activity"/>
    <property type="evidence" value="ECO:0007669"/>
    <property type="project" value="UniProtKB-KW"/>
</dbReference>
<feature type="signal peptide" evidence="3">
    <location>
        <begin position="1"/>
        <end position="17"/>
    </location>
</feature>
<dbReference type="Pfam" id="PF08031">
    <property type="entry name" value="BBE"/>
    <property type="match status" value="1"/>
</dbReference>
<accession>A0A6A6DAB9</accession>
<evidence type="ECO:0000256" key="3">
    <source>
        <dbReference type="SAM" id="SignalP"/>
    </source>
</evidence>
<dbReference type="Proteomes" id="UP000800200">
    <property type="component" value="Unassembled WGS sequence"/>
</dbReference>
<dbReference type="InterPro" id="IPR012951">
    <property type="entry name" value="BBE"/>
</dbReference>
<organism evidence="5 6">
    <name type="scientific">Zopfia rhizophila CBS 207.26</name>
    <dbReference type="NCBI Taxonomy" id="1314779"/>
    <lineage>
        <taxon>Eukaryota</taxon>
        <taxon>Fungi</taxon>
        <taxon>Dikarya</taxon>
        <taxon>Ascomycota</taxon>
        <taxon>Pezizomycotina</taxon>
        <taxon>Dothideomycetes</taxon>
        <taxon>Dothideomycetes incertae sedis</taxon>
        <taxon>Zopfiaceae</taxon>
        <taxon>Zopfia</taxon>
    </lineage>
</organism>
<feature type="chain" id="PRO_5025367508" evidence="3">
    <location>
        <begin position="18"/>
        <end position="583"/>
    </location>
</feature>
<evidence type="ECO:0000256" key="2">
    <source>
        <dbReference type="ARBA" id="ARBA00023002"/>
    </source>
</evidence>
<dbReference type="InterPro" id="IPR036318">
    <property type="entry name" value="FAD-bd_PCMH-like_sf"/>
</dbReference>
<evidence type="ECO:0000313" key="5">
    <source>
        <dbReference type="EMBL" id="KAF2176417.1"/>
    </source>
</evidence>
<evidence type="ECO:0000313" key="6">
    <source>
        <dbReference type="Proteomes" id="UP000800200"/>
    </source>
</evidence>
<dbReference type="PANTHER" id="PTHR13878">
    <property type="entry name" value="GULONOLACTONE OXIDASE"/>
    <property type="match status" value="1"/>
</dbReference>
<sequence>MGLSLLFSSLLAATAQASAVVRATTSHTVKVDGQEYACKCFPGDSCWPSTEAWSKLNMTVEGNLRSVTPPGNVCFKSFKGQSTYNAEKCTETTANNLVAAWVVKDPTHVMWPFYTNNTCDAAANQQDKDCTIGYYPEYVIIAKKKEHIIAGVKFARENNMRLVIRNTGHDFMGRSTGRGSLAINTHSFQDINFIKKYTGAGNWDGGAVTVGAGVMFRDLYPLAFKRNVVVIGGECPTVGIAGGYIQGGGHGPLSGFHGLAIDNVLSFDVVTANGDFVTANSEQNPDLFWALKGGGPSTFGVVTSLTVKTHPEIPTIAMLLNVTSSNPEKFWKGVTHFRQVANPLANAGMYVWFAIRPGTLTIQPIVGLNMTRAEFDKVTQPLVDRIRMDEIPFRIEVREFKTFYEMYDYAFAKTDDTGGNQSLMGGRVLVQEDFEKHEDEILAAIKNIIDTGNIYAGHVVNPGHRVPNSDTPAHPAWRKAASADIYIVPVKAQMTVTERKTAEDTVTNALGKPLRDASPNSASYVNEGDVNEPEWQEVYWGSNYPKLLELKKKYDPKGLFYAKATPGTEDWSEILDGKLCKRV</sequence>
<proteinExistence type="inferred from homology"/>
<dbReference type="InterPro" id="IPR006094">
    <property type="entry name" value="Oxid_FAD_bind_N"/>
</dbReference>
<dbReference type="Pfam" id="PF01565">
    <property type="entry name" value="FAD_binding_4"/>
    <property type="match status" value="1"/>
</dbReference>